<reference evidence="1" key="1">
    <citation type="submission" date="2021-01" db="EMBL/GenBank/DDBJ databases">
        <title>Whole genome shotgun sequence of Rugosimonospora africana NBRC 104875.</title>
        <authorList>
            <person name="Komaki H."/>
            <person name="Tamura T."/>
        </authorList>
    </citation>
    <scope>NUCLEOTIDE SEQUENCE</scope>
    <source>
        <strain evidence="1">NBRC 104875</strain>
    </source>
</reference>
<dbReference type="EMBL" id="BONZ01000141">
    <property type="protein sequence ID" value="GIH21584.1"/>
    <property type="molecule type" value="Genomic_DNA"/>
</dbReference>
<evidence type="ECO:0000313" key="1">
    <source>
        <dbReference type="EMBL" id="GIH21584.1"/>
    </source>
</evidence>
<keyword evidence="2" id="KW-1185">Reference proteome</keyword>
<name>A0A8J3R4E7_9ACTN</name>
<organism evidence="1 2">
    <name type="scientific">Rugosimonospora africana</name>
    <dbReference type="NCBI Taxonomy" id="556532"/>
    <lineage>
        <taxon>Bacteria</taxon>
        <taxon>Bacillati</taxon>
        <taxon>Actinomycetota</taxon>
        <taxon>Actinomycetes</taxon>
        <taxon>Micromonosporales</taxon>
        <taxon>Micromonosporaceae</taxon>
        <taxon>Rugosimonospora</taxon>
    </lineage>
</organism>
<gene>
    <name evidence="1" type="ORF">Raf01_97560</name>
</gene>
<sequence length="158" mass="16998">MWNVAEIKAPATADGIVSGAVWFTLHGVDFPATGWTDLPLSVLGSAVTAYGAIHGGELEAFSYIFDGPYFMYYRRIDASEPTVYIEANCDRDEDRVVCLSTGEIPLEELRSTLLRAVETLHAEIVAKPYAGDSIQIAAKLIATLSGTGAASRRNAQEA</sequence>
<protein>
    <submittedName>
        <fullName evidence="1">Uncharacterized protein</fullName>
    </submittedName>
</protein>
<evidence type="ECO:0000313" key="2">
    <source>
        <dbReference type="Proteomes" id="UP000642748"/>
    </source>
</evidence>
<dbReference type="Proteomes" id="UP000642748">
    <property type="component" value="Unassembled WGS sequence"/>
</dbReference>
<accession>A0A8J3R4E7</accession>
<comment type="caution">
    <text evidence="1">The sequence shown here is derived from an EMBL/GenBank/DDBJ whole genome shotgun (WGS) entry which is preliminary data.</text>
</comment>
<dbReference type="AlphaFoldDB" id="A0A8J3R4E7"/>
<proteinExistence type="predicted"/>